<comment type="caution">
    <text evidence="5">The sequence shown here is derived from an EMBL/GenBank/DDBJ whole genome shotgun (WGS) entry which is preliminary data.</text>
</comment>
<dbReference type="Gene3D" id="3.30.70.330">
    <property type="match status" value="1"/>
</dbReference>
<dbReference type="NCBIfam" id="NF004363">
    <property type="entry name" value="PRK05738.2-4"/>
    <property type="match status" value="1"/>
</dbReference>
<dbReference type="eggNOG" id="COG0089">
    <property type="taxonomic scope" value="Bacteria"/>
</dbReference>
<dbReference type="OrthoDB" id="9797862at2"/>
<dbReference type="InterPro" id="IPR012677">
    <property type="entry name" value="Nucleotide-bd_a/b_plait_sf"/>
</dbReference>
<protein>
    <recommendedName>
        <fullName evidence="4">Large ribosomal subunit protein uL23</fullName>
    </recommendedName>
</protein>
<sequence>MSILLKPIITEKATNDSELLNRYGFVVSPSANKVEIKKAVEAEYGVTVLKVRTMNTRIERNVKYTKSGIQVGKTGAIKKAFVQLKDGDTIDLYSNL</sequence>
<evidence type="ECO:0000313" key="5">
    <source>
        <dbReference type="EMBL" id="GAK97310.1"/>
    </source>
</evidence>
<keyword evidence="3 4" id="KW-0687">Ribonucleoprotein</keyword>
<dbReference type="EMBL" id="BBML01000005">
    <property type="protein sequence ID" value="GAK97310.1"/>
    <property type="molecule type" value="Genomic_DNA"/>
</dbReference>
<keyword evidence="6" id="KW-1185">Reference proteome</keyword>
<evidence type="ECO:0000256" key="3">
    <source>
        <dbReference type="ARBA" id="ARBA00023274"/>
    </source>
</evidence>
<comment type="subunit">
    <text evidence="4">Part of the 50S ribosomal subunit. Contacts protein L29, and trigger factor when it is bound to the ribosome.</text>
</comment>
<dbReference type="AlphaFoldDB" id="A0A090Q2Q3"/>
<keyword evidence="4" id="KW-0699">rRNA-binding</keyword>
<dbReference type="GO" id="GO:0003735">
    <property type="term" value="F:structural constituent of ribosome"/>
    <property type="evidence" value="ECO:0007669"/>
    <property type="project" value="InterPro"/>
</dbReference>
<organism evidence="5 6">
    <name type="scientific">Nonlabens tegetincola</name>
    <dbReference type="NCBI Taxonomy" id="323273"/>
    <lineage>
        <taxon>Bacteria</taxon>
        <taxon>Pseudomonadati</taxon>
        <taxon>Bacteroidota</taxon>
        <taxon>Flavobacteriia</taxon>
        <taxon>Flavobacteriales</taxon>
        <taxon>Flavobacteriaceae</taxon>
        <taxon>Nonlabens</taxon>
    </lineage>
</organism>
<accession>A0A090Q2Q3</accession>
<dbReference type="GO" id="GO:0019843">
    <property type="term" value="F:rRNA binding"/>
    <property type="evidence" value="ECO:0007669"/>
    <property type="project" value="UniProtKB-UniRule"/>
</dbReference>
<dbReference type="GO" id="GO:0005840">
    <property type="term" value="C:ribosome"/>
    <property type="evidence" value="ECO:0007669"/>
    <property type="project" value="UniProtKB-KW"/>
</dbReference>
<dbReference type="PANTHER" id="PTHR11620">
    <property type="entry name" value="60S RIBOSOMAL PROTEIN L23A"/>
    <property type="match status" value="1"/>
</dbReference>
<evidence type="ECO:0000256" key="1">
    <source>
        <dbReference type="ARBA" id="ARBA00006700"/>
    </source>
</evidence>
<comment type="similarity">
    <text evidence="1 4">Belongs to the universal ribosomal protein uL23 family.</text>
</comment>
<keyword evidence="4" id="KW-0694">RNA-binding</keyword>
<dbReference type="GO" id="GO:0006412">
    <property type="term" value="P:translation"/>
    <property type="evidence" value="ECO:0007669"/>
    <property type="project" value="UniProtKB-UniRule"/>
</dbReference>
<dbReference type="Pfam" id="PF00276">
    <property type="entry name" value="Ribosomal_L23"/>
    <property type="match status" value="1"/>
</dbReference>
<dbReference type="InterPro" id="IPR012678">
    <property type="entry name" value="Ribosomal_uL23/eL15/eS24_sf"/>
</dbReference>
<dbReference type="Proteomes" id="UP000029221">
    <property type="component" value="Unassembled WGS sequence"/>
</dbReference>
<dbReference type="SUPFAM" id="SSF54189">
    <property type="entry name" value="Ribosomal proteins S24e, L23 and L15e"/>
    <property type="match status" value="1"/>
</dbReference>
<proteinExistence type="inferred from homology"/>
<reference evidence="5" key="1">
    <citation type="journal article" date="2014" name="Genome Announc.">
        <title>Draft Genome Sequences of Marine Flavobacterium Nonlabens Strains NR17, NR24, NR27, NR32, NR33, and Ara13.</title>
        <authorList>
            <person name="Nakanishi M."/>
            <person name="Meirelles P."/>
            <person name="Suzuki R."/>
            <person name="Takatani N."/>
            <person name="Mino S."/>
            <person name="Suda W."/>
            <person name="Oshima K."/>
            <person name="Hattori M."/>
            <person name="Ohkuma M."/>
            <person name="Hosokawa M."/>
            <person name="Miyashita K."/>
            <person name="Thompson F.L."/>
            <person name="Niwa A."/>
            <person name="Sawabe T."/>
            <person name="Sawabe T."/>
        </authorList>
    </citation>
    <scope>NUCLEOTIDE SEQUENCE [LARGE SCALE GENOMIC DNA]</scope>
    <source>
        <strain evidence="5">JCM 19294</strain>
    </source>
</reference>
<gene>
    <name evidence="4" type="primary">rplW</name>
    <name evidence="5" type="ORF">JCM19294_1356</name>
</gene>
<evidence type="ECO:0000256" key="2">
    <source>
        <dbReference type="ARBA" id="ARBA00022980"/>
    </source>
</evidence>
<evidence type="ECO:0000256" key="4">
    <source>
        <dbReference type="HAMAP-Rule" id="MF_01369"/>
    </source>
</evidence>
<keyword evidence="2 4" id="KW-0689">Ribosomal protein</keyword>
<accession>A0A2S7TFF5</accession>
<comment type="function">
    <text evidence="4">One of the early assembly proteins it binds 23S rRNA. One of the proteins that surrounds the polypeptide exit tunnel on the outside of the ribosome. Forms the main docking site for trigger factor binding to the ribosome.</text>
</comment>
<name>A0A090Q2Q3_9FLAO</name>
<dbReference type="HAMAP" id="MF_01369_B">
    <property type="entry name" value="Ribosomal_uL23_B"/>
    <property type="match status" value="1"/>
</dbReference>
<dbReference type="GO" id="GO:1990904">
    <property type="term" value="C:ribonucleoprotein complex"/>
    <property type="evidence" value="ECO:0007669"/>
    <property type="project" value="UniProtKB-KW"/>
</dbReference>
<evidence type="ECO:0000313" key="6">
    <source>
        <dbReference type="Proteomes" id="UP000029221"/>
    </source>
</evidence>
<dbReference type="InterPro" id="IPR013025">
    <property type="entry name" value="Ribosomal_uL23-like"/>
</dbReference>
<dbReference type="STRING" id="319236.BST91_01800"/>
<dbReference type="RefSeq" id="WP_042278893.1">
    <property type="nucleotide sequence ID" value="NZ_BBML01000005.1"/>
</dbReference>